<dbReference type="AlphaFoldDB" id="A0A6M3Y0T9"/>
<proteinExistence type="predicted"/>
<evidence type="ECO:0000313" key="1">
    <source>
        <dbReference type="EMBL" id="QJI02106.1"/>
    </source>
</evidence>
<organism evidence="1">
    <name type="scientific">viral metagenome</name>
    <dbReference type="NCBI Taxonomy" id="1070528"/>
    <lineage>
        <taxon>unclassified sequences</taxon>
        <taxon>metagenomes</taxon>
        <taxon>organismal metagenomes</taxon>
    </lineage>
</organism>
<gene>
    <name evidence="1" type="ORF">TM448B02925_0003</name>
</gene>
<protein>
    <submittedName>
        <fullName evidence="1">Uncharacterized protein</fullName>
    </submittedName>
</protein>
<accession>A0A6M3Y0T9</accession>
<reference evidence="1" key="1">
    <citation type="submission" date="2020-03" db="EMBL/GenBank/DDBJ databases">
        <title>The deep terrestrial virosphere.</title>
        <authorList>
            <person name="Holmfeldt K."/>
            <person name="Nilsson E."/>
            <person name="Simone D."/>
            <person name="Lopez-Fernandez M."/>
            <person name="Wu X."/>
            <person name="de Brujin I."/>
            <person name="Lundin D."/>
            <person name="Andersson A."/>
            <person name="Bertilsson S."/>
            <person name="Dopson M."/>
        </authorList>
    </citation>
    <scope>NUCLEOTIDE SEQUENCE</scope>
    <source>
        <strain evidence="1">TM448B02925</strain>
    </source>
</reference>
<name>A0A6M3Y0T9_9ZZZZ</name>
<dbReference type="EMBL" id="MT144975">
    <property type="protein sequence ID" value="QJI02106.1"/>
    <property type="molecule type" value="Genomic_DNA"/>
</dbReference>
<sequence length="76" mass="8092">MTSGYGKQAGLSARGGLLLTGLLVAAVLWLLFGSADAANARARSATEYAWRTGPQADIAMWSDDGEHWRNVDATRP</sequence>